<evidence type="ECO:0000256" key="1">
    <source>
        <dbReference type="SAM" id="SignalP"/>
    </source>
</evidence>
<keyword evidence="1" id="KW-0732">Signal</keyword>
<dbReference type="GeneID" id="105367903"/>
<accession>A0AAJ6YVD5</accession>
<feature type="chain" id="PRO_5042550476" evidence="1">
    <location>
        <begin position="19"/>
        <end position="110"/>
    </location>
</feature>
<dbReference type="Proteomes" id="UP000695007">
    <property type="component" value="Unplaced"/>
</dbReference>
<dbReference type="Pfam" id="PF11703">
    <property type="entry name" value="UPF0506"/>
    <property type="match status" value="1"/>
</dbReference>
<protein>
    <submittedName>
        <fullName evidence="4">Uncharacterized protein LOC105367903</fullName>
    </submittedName>
</protein>
<organism evidence="3 4">
    <name type="scientific">Ceratosolen solmsi marchali</name>
    <dbReference type="NCBI Taxonomy" id="326594"/>
    <lineage>
        <taxon>Eukaryota</taxon>
        <taxon>Metazoa</taxon>
        <taxon>Ecdysozoa</taxon>
        <taxon>Arthropoda</taxon>
        <taxon>Hexapoda</taxon>
        <taxon>Insecta</taxon>
        <taxon>Pterygota</taxon>
        <taxon>Neoptera</taxon>
        <taxon>Endopterygota</taxon>
        <taxon>Hymenoptera</taxon>
        <taxon>Apocrita</taxon>
        <taxon>Proctotrupomorpha</taxon>
        <taxon>Chalcidoidea</taxon>
        <taxon>Agaonidae</taxon>
        <taxon>Agaoninae</taxon>
        <taxon>Ceratosolen</taxon>
    </lineage>
</organism>
<proteinExistence type="predicted"/>
<reference evidence="4" key="1">
    <citation type="submission" date="2025-08" db="UniProtKB">
        <authorList>
            <consortium name="RefSeq"/>
        </authorList>
    </citation>
    <scope>IDENTIFICATION</scope>
</reference>
<keyword evidence="3" id="KW-1185">Reference proteome</keyword>
<gene>
    <name evidence="4" type="primary">LOC105367903</name>
</gene>
<evidence type="ECO:0000313" key="3">
    <source>
        <dbReference type="Proteomes" id="UP000695007"/>
    </source>
</evidence>
<name>A0AAJ6YVD5_9HYME</name>
<dbReference type="RefSeq" id="XP_011505057.1">
    <property type="nucleotide sequence ID" value="XM_011506755.1"/>
</dbReference>
<evidence type="ECO:0000259" key="2">
    <source>
        <dbReference type="Pfam" id="PF11703"/>
    </source>
</evidence>
<feature type="domain" description="UPF0506" evidence="2">
    <location>
        <begin position="25"/>
        <end position="48"/>
    </location>
</feature>
<dbReference type="InterPro" id="IPR021712">
    <property type="entry name" value="UPF0506"/>
</dbReference>
<feature type="signal peptide" evidence="1">
    <location>
        <begin position="1"/>
        <end position="18"/>
    </location>
</feature>
<evidence type="ECO:0000313" key="4">
    <source>
        <dbReference type="RefSeq" id="XP_011505057.1"/>
    </source>
</evidence>
<dbReference type="KEGG" id="csol:105367903"/>
<sequence>MKLVLGLLAFGFLVSAEAAPDKPICLKTNIDCIYSTECCSGCCLENKCVEYADSCQSDLAKLGAGKGGPCANLDPPCKASHTCVLQQPQCVRAPCKPVPTCVPPDYHDYD</sequence>
<dbReference type="AlphaFoldDB" id="A0AAJ6YVD5"/>